<evidence type="ECO:0000256" key="2">
    <source>
        <dbReference type="ARBA" id="ARBA00004447"/>
    </source>
</evidence>
<keyword evidence="14" id="KW-0472">Membrane</keyword>
<comment type="similarity">
    <text evidence="5">Belongs to the NAD(P)-dependent epimerase/dehydratase family. UDP-glucuronic acid decarboxylase subfamily.</text>
</comment>
<feature type="compositionally biased region" description="Low complexity" evidence="16">
    <location>
        <begin position="342"/>
        <end position="355"/>
    </location>
</feature>
<proteinExistence type="inferred from homology"/>
<feature type="region of interest" description="Disordered" evidence="16">
    <location>
        <begin position="340"/>
        <end position="369"/>
    </location>
</feature>
<keyword evidence="9" id="KW-0210">Decarboxylase</keyword>
<keyword evidence="10" id="KW-0735">Signal-anchor</keyword>
<dbReference type="EC" id="4.1.1.35" evidence="6"/>
<accession>A0A975NVU2</accession>
<evidence type="ECO:0000256" key="6">
    <source>
        <dbReference type="ARBA" id="ARBA00012290"/>
    </source>
</evidence>
<dbReference type="GO" id="GO:0042732">
    <property type="term" value="P:D-xylose metabolic process"/>
    <property type="evidence" value="ECO:0007669"/>
    <property type="project" value="InterPro"/>
</dbReference>
<dbReference type="Pfam" id="PF16363">
    <property type="entry name" value="GDP_Man_Dehyd"/>
    <property type="match status" value="1"/>
</dbReference>
<keyword evidence="12" id="KW-0520">NAD</keyword>
<dbReference type="GO" id="GO:0005737">
    <property type="term" value="C:cytoplasm"/>
    <property type="evidence" value="ECO:0007669"/>
    <property type="project" value="UniProtKB-SubCell"/>
</dbReference>
<evidence type="ECO:0000256" key="7">
    <source>
        <dbReference type="ARBA" id="ARBA00022490"/>
    </source>
</evidence>
<feature type="compositionally biased region" description="Basic and acidic residues" evidence="16">
    <location>
        <begin position="357"/>
        <end position="366"/>
    </location>
</feature>
<evidence type="ECO:0000256" key="12">
    <source>
        <dbReference type="ARBA" id="ARBA00023027"/>
    </source>
</evidence>
<evidence type="ECO:0000313" key="18">
    <source>
        <dbReference type="EMBL" id="QWG20959.1"/>
    </source>
</evidence>
<dbReference type="InterPro" id="IPR016040">
    <property type="entry name" value="NAD(P)-bd_dom"/>
</dbReference>
<dbReference type="CDD" id="cd05230">
    <property type="entry name" value="UGD_SDR_e"/>
    <property type="match status" value="1"/>
</dbReference>
<evidence type="ECO:0000256" key="3">
    <source>
        <dbReference type="ARBA" id="ARBA00004496"/>
    </source>
</evidence>
<dbReference type="PANTHER" id="PTHR43078">
    <property type="entry name" value="UDP-GLUCURONIC ACID DECARBOXYLASE-RELATED"/>
    <property type="match status" value="1"/>
</dbReference>
<gene>
    <name evidence="18" type="ORF">KMZ68_20095</name>
</gene>
<protein>
    <recommendedName>
        <fullName evidence="6">UDP-glucuronate decarboxylase</fullName>
        <ecNumber evidence="6">4.1.1.35</ecNumber>
    </recommendedName>
</protein>
<dbReference type="Proteomes" id="UP000680805">
    <property type="component" value="Chromosome"/>
</dbReference>
<evidence type="ECO:0000256" key="1">
    <source>
        <dbReference type="ARBA" id="ARBA00001911"/>
    </source>
</evidence>
<evidence type="ECO:0000256" key="16">
    <source>
        <dbReference type="SAM" id="MobiDB-lite"/>
    </source>
</evidence>
<comment type="subcellular location">
    <subcellularLocation>
        <location evidence="3">Cytoplasm</location>
    </subcellularLocation>
    <subcellularLocation>
        <location evidence="2">Golgi apparatus</location>
        <location evidence="2">Golgi stack membrane</location>
        <topology evidence="2">Single-pass type II membrane protein</topology>
    </subcellularLocation>
</comment>
<keyword evidence="11" id="KW-1133">Transmembrane helix</keyword>
<evidence type="ECO:0000256" key="5">
    <source>
        <dbReference type="ARBA" id="ARBA00007505"/>
    </source>
</evidence>
<keyword evidence="8" id="KW-0812">Transmembrane</keyword>
<evidence type="ECO:0000256" key="4">
    <source>
        <dbReference type="ARBA" id="ARBA00005100"/>
    </source>
</evidence>
<name>A0A975NVU2_9BRAD</name>
<dbReference type="Gene3D" id="3.40.50.720">
    <property type="entry name" value="NAD(P)-binding Rossmann-like Domain"/>
    <property type="match status" value="1"/>
</dbReference>
<dbReference type="KEGG" id="bsei:KMZ68_20095"/>
<keyword evidence="13" id="KW-0333">Golgi apparatus</keyword>
<evidence type="ECO:0000256" key="10">
    <source>
        <dbReference type="ARBA" id="ARBA00022968"/>
    </source>
</evidence>
<dbReference type="SUPFAM" id="SSF51735">
    <property type="entry name" value="NAD(P)-binding Rossmann-fold domains"/>
    <property type="match status" value="1"/>
</dbReference>
<dbReference type="GO" id="GO:0048040">
    <property type="term" value="F:UDP-glucuronate decarboxylase activity"/>
    <property type="evidence" value="ECO:0007669"/>
    <property type="project" value="UniProtKB-EC"/>
</dbReference>
<sequence>MPVGSDRVITPTNATVSSRKPIPQRRRVLVTGGAGFIGSHLCERLLETGCELLCVDNFFTGTRRNIEHLLDDPRFEILRHDITFPLYVEVDEIYNLACPASPIHYQWDPVQTTKTSVLGAINMLGLAKRLRGKILQASTSEVYGDPEVHPQQESYWGHVNPIGPRSCYDEGKRCAETLFFDYGRQHNLKIKVLRIFNTYGPRMQPNDGRVVSNFIVQALNNQPITIYGDGLQTRSFCFVDDLVSGMIGLMNTPDQITGPINCGNPGEFTIRDLAEKVIAMTGSRSRIVHRPLPQDDPRQRRPDISQAQELLDWRPKVALTEGLQRTIAYFEKSYSKERSLARGSRSIARPRSSSRSKMRELARNRDAVAQATVPASSAAYGLGADRR</sequence>
<dbReference type="FunFam" id="3.40.50.720:FF:000150">
    <property type="entry name" value="UDP-glucuronic acid decarboxylase 6"/>
    <property type="match status" value="1"/>
</dbReference>
<evidence type="ECO:0000256" key="15">
    <source>
        <dbReference type="ARBA" id="ARBA00023239"/>
    </source>
</evidence>
<keyword evidence="7" id="KW-0963">Cytoplasm</keyword>
<evidence type="ECO:0000256" key="9">
    <source>
        <dbReference type="ARBA" id="ARBA00022793"/>
    </source>
</evidence>
<evidence type="ECO:0000256" key="13">
    <source>
        <dbReference type="ARBA" id="ARBA00023034"/>
    </source>
</evidence>
<comment type="pathway">
    <text evidence="4">Nucleotide-sugar biosynthesis; UDP-alpha-D-xylose biosynthesis; UDP-alpha-D-xylose from UDP-alpha-D-glucuronate: step 1/1.</text>
</comment>
<evidence type="ECO:0000259" key="17">
    <source>
        <dbReference type="Pfam" id="PF16363"/>
    </source>
</evidence>
<dbReference type="InterPro" id="IPR044516">
    <property type="entry name" value="UXS-like"/>
</dbReference>
<keyword evidence="15" id="KW-0456">Lyase</keyword>
<feature type="domain" description="NAD(P)-binding" evidence="17">
    <location>
        <begin position="29"/>
        <end position="326"/>
    </location>
</feature>
<organism evidence="18 19">
    <name type="scientific">Bradyrhizobium sediminis</name>
    <dbReference type="NCBI Taxonomy" id="2840469"/>
    <lineage>
        <taxon>Bacteria</taxon>
        <taxon>Pseudomonadati</taxon>
        <taxon>Pseudomonadota</taxon>
        <taxon>Alphaproteobacteria</taxon>
        <taxon>Hyphomicrobiales</taxon>
        <taxon>Nitrobacteraceae</taxon>
        <taxon>Bradyrhizobium</taxon>
    </lineage>
</organism>
<comment type="cofactor">
    <cofactor evidence="1">
        <name>NAD(+)</name>
        <dbReference type="ChEBI" id="CHEBI:57540"/>
    </cofactor>
</comment>
<dbReference type="PANTHER" id="PTHR43078:SF6">
    <property type="entry name" value="UDP-GLUCURONIC ACID DECARBOXYLASE 1"/>
    <property type="match status" value="1"/>
</dbReference>
<evidence type="ECO:0000256" key="11">
    <source>
        <dbReference type="ARBA" id="ARBA00022989"/>
    </source>
</evidence>
<evidence type="ECO:0000313" key="19">
    <source>
        <dbReference type="Proteomes" id="UP000680805"/>
    </source>
</evidence>
<reference evidence="18" key="1">
    <citation type="submission" date="2021-06" db="EMBL/GenBank/DDBJ databases">
        <title>Bradyrhizobium sp. S2-11-2 Genome sequencing.</title>
        <authorList>
            <person name="Jin L."/>
        </authorList>
    </citation>
    <scope>NUCLEOTIDE SEQUENCE</scope>
    <source>
        <strain evidence="18">S2-11-2</strain>
    </source>
</reference>
<dbReference type="InterPro" id="IPR036291">
    <property type="entry name" value="NAD(P)-bd_dom_sf"/>
</dbReference>
<dbReference type="EMBL" id="CP076135">
    <property type="protein sequence ID" value="QWG20959.1"/>
    <property type="molecule type" value="Genomic_DNA"/>
</dbReference>
<evidence type="ECO:0000256" key="8">
    <source>
        <dbReference type="ARBA" id="ARBA00022692"/>
    </source>
</evidence>
<dbReference type="GO" id="GO:0070403">
    <property type="term" value="F:NAD+ binding"/>
    <property type="evidence" value="ECO:0007669"/>
    <property type="project" value="InterPro"/>
</dbReference>
<dbReference type="AlphaFoldDB" id="A0A975NVU2"/>
<evidence type="ECO:0000256" key="14">
    <source>
        <dbReference type="ARBA" id="ARBA00023136"/>
    </source>
</evidence>